<dbReference type="Proteomes" id="UP000274822">
    <property type="component" value="Unassembled WGS sequence"/>
</dbReference>
<evidence type="ECO:0000259" key="6">
    <source>
        <dbReference type="Pfam" id="PF02656"/>
    </source>
</evidence>
<keyword evidence="8" id="KW-1185">Reference proteome</keyword>
<name>A0A433QTC5_9FUNG</name>
<keyword evidence="3" id="KW-1133">Transmembrane helix</keyword>
<evidence type="ECO:0000256" key="1">
    <source>
        <dbReference type="ARBA" id="ARBA00004127"/>
    </source>
</evidence>
<feature type="region of interest" description="Disordered" evidence="5">
    <location>
        <begin position="79"/>
        <end position="100"/>
    </location>
</feature>
<keyword evidence="2" id="KW-0812">Transmembrane</keyword>
<evidence type="ECO:0000256" key="5">
    <source>
        <dbReference type="SAM" id="MobiDB-lite"/>
    </source>
</evidence>
<organism evidence="7 8">
    <name type="scientific">Jimgerdemannia flammicorona</name>
    <dbReference type="NCBI Taxonomy" id="994334"/>
    <lineage>
        <taxon>Eukaryota</taxon>
        <taxon>Fungi</taxon>
        <taxon>Fungi incertae sedis</taxon>
        <taxon>Mucoromycota</taxon>
        <taxon>Mucoromycotina</taxon>
        <taxon>Endogonomycetes</taxon>
        <taxon>Endogonales</taxon>
        <taxon>Endogonaceae</taxon>
        <taxon>Jimgerdemannia</taxon>
    </lineage>
</organism>
<protein>
    <recommendedName>
        <fullName evidence="6">DUF202 domain-containing protein</fullName>
    </recommendedName>
</protein>
<evidence type="ECO:0000313" key="7">
    <source>
        <dbReference type="EMBL" id="RUS33044.1"/>
    </source>
</evidence>
<gene>
    <name evidence="7" type="ORF">BC938DRAFT_473353</name>
</gene>
<accession>A0A433QTC5</accession>
<dbReference type="Pfam" id="PF02656">
    <property type="entry name" value="DUF202"/>
    <property type="match status" value="1"/>
</dbReference>
<sequence>MPETDPTYGPAEKCLSGIYALAHAFDLSLHVPNDGPTARDHLSSERNFLAWLRLALTLTMVGAYSGWMSGRAGGSGLFHSPRPPSALRSTAPAEPHTTSSRQTDWAHFCRARLPLFRHGNIWLLQKPAWPARASIPYRRGVEWVLDGRDCVRVCVFSFCVGADR</sequence>
<dbReference type="InterPro" id="IPR003807">
    <property type="entry name" value="DUF202"/>
</dbReference>
<comment type="caution">
    <text evidence="7">The sequence shown here is derived from an EMBL/GenBank/DDBJ whole genome shotgun (WGS) entry which is preliminary data.</text>
</comment>
<evidence type="ECO:0000256" key="2">
    <source>
        <dbReference type="ARBA" id="ARBA00022692"/>
    </source>
</evidence>
<dbReference type="EMBL" id="RBNJ01001553">
    <property type="protein sequence ID" value="RUS33044.1"/>
    <property type="molecule type" value="Genomic_DNA"/>
</dbReference>
<evidence type="ECO:0000313" key="8">
    <source>
        <dbReference type="Proteomes" id="UP000274822"/>
    </source>
</evidence>
<feature type="domain" description="DUF202" evidence="6">
    <location>
        <begin position="39"/>
        <end position="63"/>
    </location>
</feature>
<dbReference type="AlphaFoldDB" id="A0A433QTC5"/>
<comment type="subcellular location">
    <subcellularLocation>
        <location evidence="1">Endomembrane system</location>
        <topology evidence="1">Multi-pass membrane protein</topology>
    </subcellularLocation>
</comment>
<keyword evidence="4" id="KW-0472">Membrane</keyword>
<proteinExistence type="predicted"/>
<evidence type="ECO:0000256" key="3">
    <source>
        <dbReference type="ARBA" id="ARBA00022989"/>
    </source>
</evidence>
<evidence type="ECO:0000256" key="4">
    <source>
        <dbReference type="ARBA" id="ARBA00023136"/>
    </source>
</evidence>
<dbReference type="GO" id="GO:0012505">
    <property type="term" value="C:endomembrane system"/>
    <property type="evidence" value="ECO:0007669"/>
    <property type="project" value="UniProtKB-SubCell"/>
</dbReference>
<reference evidence="7 8" key="1">
    <citation type="journal article" date="2018" name="New Phytol.">
        <title>Phylogenomics of Endogonaceae and evolution of mycorrhizas within Mucoromycota.</title>
        <authorList>
            <person name="Chang Y."/>
            <person name="Desiro A."/>
            <person name="Na H."/>
            <person name="Sandor L."/>
            <person name="Lipzen A."/>
            <person name="Clum A."/>
            <person name="Barry K."/>
            <person name="Grigoriev I.V."/>
            <person name="Martin F.M."/>
            <person name="Stajich J.E."/>
            <person name="Smith M.E."/>
            <person name="Bonito G."/>
            <person name="Spatafora J.W."/>
        </authorList>
    </citation>
    <scope>NUCLEOTIDE SEQUENCE [LARGE SCALE GENOMIC DNA]</scope>
    <source>
        <strain evidence="7 8">AD002</strain>
    </source>
</reference>